<protein>
    <submittedName>
        <fullName evidence="2">Uncharacterized protein</fullName>
    </submittedName>
</protein>
<dbReference type="Proteomes" id="UP000184268">
    <property type="component" value="Unassembled WGS sequence"/>
</dbReference>
<evidence type="ECO:0000256" key="1">
    <source>
        <dbReference type="SAM" id="Phobius"/>
    </source>
</evidence>
<evidence type="ECO:0000313" key="2">
    <source>
        <dbReference type="EMBL" id="SHG94906.1"/>
    </source>
</evidence>
<sequence length="71" mass="7353">MSEAQVRSEAKGNDGMNVKDIVAIVITLAVGLGVFMTTKPEGNGSWSFVIFGVAVIGLVMLGALGQNDKAK</sequence>
<dbReference type="RefSeq" id="WP_067658518.1">
    <property type="nucleotide sequence ID" value="NZ_FQXG01000001.1"/>
</dbReference>
<organism evidence="2 3">
    <name type="scientific">Ferrimonas marina</name>
    <dbReference type="NCBI Taxonomy" id="299255"/>
    <lineage>
        <taxon>Bacteria</taxon>
        <taxon>Pseudomonadati</taxon>
        <taxon>Pseudomonadota</taxon>
        <taxon>Gammaproteobacteria</taxon>
        <taxon>Alteromonadales</taxon>
        <taxon>Ferrimonadaceae</taxon>
        <taxon>Ferrimonas</taxon>
    </lineage>
</organism>
<evidence type="ECO:0000313" key="3">
    <source>
        <dbReference type="Proteomes" id="UP000184268"/>
    </source>
</evidence>
<feature type="transmembrane region" description="Helical" evidence="1">
    <location>
        <begin position="44"/>
        <end position="64"/>
    </location>
</feature>
<keyword evidence="1" id="KW-1133">Transmembrane helix</keyword>
<reference evidence="2 3" key="1">
    <citation type="submission" date="2016-11" db="EMBL/GenBank/DDBJ databases">
        <authorList>
            <person name="Jaros S."/>
            <person name="Januszkiewicz K."/>
            <person name="Wedrychowicz H."/>
        </authorList>
    </citation>
    <scope>NUCLEOTIDE SEQUENCE [LARGE SCALE GENOMIC DNA]</scope>
    <source>
        <strain evidence="2 3">DSM 16917</strain>
    </source>
</reference>
<gene>
    <name evidence="2" type="ORF">SAMN02745129_1234</name>
</gene>
<keyword evidence="1" id="KW-0472">Membrane</keyword>
<dbReference type="EMBL" id="FQXG01000001">
    <property type="protein sequence ID" value="SHG94906.1"/>
    <property type="molecule type" value="Genomic_DNA"/>
</dbReference>
<dbReference type="AlphaFoldDB" id="A0A1M5NZA8"/>
<keyword evidence="3" id="KW-1185">Reference proteome</keyword>
<keyword evidence="1" id="KW-0812">Transmembrane</keyword>
<dbReference type="STRING" id="299255.SAMN02745129_1234"/>
<proteinExistence type="predicted"/>
<name>A0A1M5NZA8_9GAMM</name>
<accession>A0A1M5NZA8</accession>
<feature type="transmembrane region" description="Helical" evidence="1">
    <location>
        <begin position="21"/>
        <end position="38"/>
    </location>
</feature>